<dbReference type="GO" id="GO:0020037">
    <property type="term" value="F:heme binding"/>
    <property type="evidence" value="ECO:0007669"/>
    <property type="project" value="InterPro"/>
</dbReference>
<dbReference type="AlphaFoldDB" id="A0A0P6XPB6"/>
<keyword evidence="5" id="KW-0812">Transmembrane</keyword>
<comment type="subcellular location">
    <subcellularLocation>
        <location evidence="1">Membrane</location>
    </subcellularLocation>
</comment>
<keyword evidence="2" id="KW-0408">Iron</keyword>
<dbReference type="GO" id="GO:0017004">
    <property type="term" value="P:cytochrome complex assembly"/>
    <property type="evidence" value="ECO:0007669"/>
    <property type="project" value="UniProtKB-KW"/>
</dbReference>
<dbReference type="Proteomes" id="UP000050514">
    <property type="component" value="Unassembled WGS sequence"/>
</dbReference>
<dbReference type="InterPro" id="IPR036127">
    <property type="entry name" value="CcmE-like_sf"/>
</dbReference>
<dbReference type="InterPro" id="IPR012340">
    <property type="entry name" value="NA-bd_OB-fold"/>
</dbReference>
<keyword evidence="4 5" id="KW-0472">Membrane</keyword>
<dbReference type="GO" id="GO:0017003">
    <property type="term" value="P:protein-heme linkage"/>
    <property type="evidence" value="ECO:0007669"/>
    <property type="project" value="InterPro"/>
</dbReference>
<dbReference type="STRING" id="360411.AC812_03690"/>
<name>A0A0P6XPB6_9CHLR</name>
<comment type="caution">
    <text evidence="6">The sequence shown here is derived from an EMBL/GenBank/DDBJ whole genome shotgun (WGS) entry which is preliminary data.</text>
</comment>
<evidence type="ECO:0000256" key="2">
    <source>
        <dbReference type="ARBA" id="ARBA00022617"/>
    </source>
</evidence>
<dbReference type="InterPro" id="IPR004329">
    <property type="entry name" value="CcmE"/>
</dbReference>
<keyword evidence="2" id="KW-0479">Metal-binding</keyword>
<keyword evidence="3" id="KW-0201">Cytochrome c-type biogenesis</keyword>
<keyword evidence="2" id="KW-0349">Heme</keyword>
<dbReference type="OrthoDB" id="9794828at2"/>
<dbReference type="RefSeq" id="WP_061914427.1">
    <property type="nucleotide sequence ID" value="NZ_DF967971.1"/>
</dbReference>
<keyword evidence="5" id="KW-1133">Transmembrane helix</keyword>
<dbReference type="SUPFAM" id="SSF82093">
    <property type="entry name" value="Heme chaperone CcmE"/>
    <property type="match status" value="1"/>
</dbReference>
<proteinExistence type="predicted"/>
<dbReference type="Gene3D" id="2.40.50.140">
    <property type="entry name" value="Nucleic acid-binding proteins"/>
    <property type="match status" value="1"/>
</dbReference>
<gene>
    <name evidence="6" type="ORF">AC812_03690</name>
</gene>
<evidence type="ECO:0000256" key="5">
    <source>
        <dbReference type="SAM" id="Phobius"/>
    </source>
</evidence>
<dbReference type="GO" id="GO:0005886">
    <property type="term" value="C:plasma membrane"/>
    <property type="evidence" value="ECO:0007669"/>
    <property type="project" value="InterPro"/>
</dbReference>
<dbReference type="EMBL" id="LGHJ01000010">
    <property type="protein sequence ID" value="KPL77093.1"/>
    <property type="molecule type" value="Genomic_DNA"/>
</dbReference>
<feature type="transmembrane region" description="Helical" evidence="5">
    <location>
        <begin position="16"/>
        <end position="34"/>
    </location>
</feature>
<evidence type="ECO:0000256" key="4">
    <source>
        <dbReference type="ARBA" id="ARBA00023136"/>
    </source>
</evidence>
<protein>
    <recommendedName>
        <fullName evidence="8">Cytochrome c maturation protein CcmE</fullName>
    </recommendedName>
</protein>
<organism evidence="6 7">
    <name type="scientific">Bellilinea caldifistulae</name>
    <dbReference type="NCBI Taxonomy" id="360411"/>
    <lineage>
        <taxon>Bacteria</taxon>
        <taxon>Bacillati</taxon>
        <taxon>Chloroflexota</taxon>
        <taxon>Anaerolineae</taxon>
        <taxon>Anaerolineales</taxon>
        <taxon>Anaerolineaceae</taxon>
        <taxon>Bellilinea</taxon>
    </lineage>
</organism>
<evidence type="ECO:0000256" key="1">
    <source>
        <dbReference type="ARBA" id="ARBA00004370"/>
    </source>
</evidence>
<sequence length="172" mass="18564">MNDSQSTARTSSGSRVKFLIGGLLIVAAVVYLIASSMQASAQYFMTVAELEEKVAEIGDRELRISGAVIGDSIQYDPSTLRLEFVIAHIPGDQKEITAQGGLAAVLHTAVNDPSQPRLKVVYTGVMPDLMRNEAQAIVTGRMGQDGVFYAEELLLKCPTRYEEAVPDQAMDG</sequence>
<evidence type="ECO:0008006" key="8">
    <source>
        <dbReference type="Google" id="ProtNLM"/>
    </source>
</evidence>
<dbReference type="Pfam" id="PF03100">
    <property type="entry name" value="CcmE"/>
    <property type="match status" value="1"/>
</dbReference>
<evidence type="ECO:0000313" key="7">
    <source>
        <dbReference type="Proteomes" id="UP000050514"/>
    </source>
</evidence>
<keyword evidence="7" id="KW-1185">Reference proteome</keyword>
<accession>A0A0P6XPB6</accession>
<evidence type="ECO:0000256" key="3">
    <source>
        <dbReference type="ARBA" id="ARBA00022748"/>
    </source>
</evidence>
<reference evidence="6 7" key="1">
    <citation type="submission" date="2015-07" db="EMBL/GenBank/DDBJ databases">
        <title>Draft genome of Bellilinea caldifistulae DSM 17877.</title>
        <authorList>
            <person name="Hemp J."/>
            <person name="Ward L.M."/>
            <person name="Pace L.A."/>
            <person name="Fischer W.W."/>
        </authorList>
    </citation>
    <scope>NUCLEOTIDE SEQUENCE [LARGE SCALE GENOMIC DNA]</scope>
    <source>
        <strain evidence="6 7">GOMI-1</strain>
    </source>
</reference>
<evidence type="ECO:0000313" key="6">
    <source>
        <dbReference type="EMBL" id="KPL77093.1"/>
    </source>
</evidence>